<dbReference type="InterPro" id="IPR027443">
    <property type="entry name" value="IPNS-like_sf"/>
</dbReference>
<gene>
    <name evidence="3" type="ORF">PT974_05196</name>
</gene>
<organism evidence="3 4">
    <name type="scientific">Cladobotryum mycophilum</name>
    <dbReference type="NCBI Taxonomy" id="491253"/>
    <lineage>
        <taxon>Eukaryota</taxon>
        <taxon>Fungi</taxon>
        <taxon>Dikarya</taxon>
        <taxon>Ascomycota</taxon>
        <taxon>Pezizomycotina</taxon>
        <taxon>Sordariomycetes</taxon>
        <taxon>Hypocreomycetidae</taxon>
        <taxon>Hypocreales</taxon>
        <taxon>Hypocreaceae</taxon>
        <taxon>Cladobotryum</taxon>
    </lineage>
</organism>
<dbReference type="Gene3D" id="2.60.120.330">
    <property type="entry name" value="B-lactam Antibiotic, Isopenicillin N Synthase, Chain"/>
    <property type="match status" value="1"/>
</dbReference>
<dbReference type="InterPro" id="IPR044861">
    <property type="entry name" value="IPNS-like_FE2OG_OXY"/>
</dbReference>
<dbReference type="SUPFAM" id="SSF51197">
    <property type="entry name" value="Clavaminate synthase-like"/>
    <property type="match status" value="1"/>
</dbReference>
<evidence type="ECO:0000259" key="2">
    <source>
        <dbReference type="Pfam" id="PF03171"/>
    </source>
</evidence>
<dbReference type="GO" id="GO:0051213">
    <property type="term" value="F:dioxygenase activity"/>
    <property type="evidence" value="ECO:0007669"/>
    <property type="project" value="UniProtKB-KW"/>
</dbReference>
<name>A0ABR0SI42_9HYPO</name>
<keyword evidence="3" id="KW-0223">Dioxygenase</keyword>
<keyword evidence="4" id="KW-1185">Reference proteome</keyword>
<feature type="domain" description="Isopenicillin N synthase-like Fe(2+) 2OG dioxygenase" evidence="2">
    <location>
        <begin position="181"/>
        <end position="258"/>
    </location>
</feature>
<accession>A0ABR0SI42</accession>
<dbReference type="EMBL" id="JAVFKD010000012">
    <property type="protein sequence ID" value="KAK5991811.1"/>
    <property type="molecule type" value="Genomic_DNA"/>
</dbReference>
<evidence type="ECO:0000313" key="3">
    <source>
        <dbReference type="EMBL" id="KAK5991811.1"/>
    </source>
</evidence>
<dbReference type="InterPro" id="IPR050231">
    <property type="entry name" value="Iron_ascorbate_oxido_reductase"/>
</dbReference>
<keyword evidence="3" id="KW-0560">Oxidoreductase</keyword>
<reference evidence="3 4" key="1">
    <citation type="submission" date="2024-01" db="EMBL/GenBank/DDBJ databases">
        <title>Complete genome of Cladobotryum mycophilum ATHUM6906.</title>
        <authorList>
            <person name="Christinaki A.C."/>
            <person name="Myridakis A.I."/>
            <person name="Kouvelis V.N."/>
        </authorList>
    </citation>
    <scope>NUCLEOTIDE SEQUENCE [LARGE SCALE GENOMIC DNA]</scope>
    <source>
        <strain evidence="3 4">ATHUM6906</strain>
    </source>
</reference>
<sequence>MASTLKTHYFSVAPLETVNFRLLEQNDTGEVNKLVANCRAPGFFYLDLKDNQEYLKLLDVLYELSDKYFDQSEEVKMEDFRPTQDRGFKPGSDAETLEFARDELVAGQSAVPVSMGSEAPKTVQRLVLSSHYITKTMLSRLAVALKMPHLEDHHREGETSDCGLKVESVPTEERLEDVPPSEHTDMGTLTLLFCPQYTTELRVAEDKWGFIVPKPGHAIVNVADSLQRLTGKELVSSLHRVGQPTPGAGKRICALYYLRPEHAYVSTAA</sequence>
<dbReference type="Pfam" id="PF03171">
    <property type="entry name" value="2OG-FeII_Oxy"/>
    <property type="match status" value="1"/>
</dbReference>
<dbReference type="PANTHER" id="PTHR47990">
    <property type="entry name" value="2-OXOGLUTARATE (2OG) AND FE(II)-DEPENDENT OXYGENASE SUPERFAMILY PROTEIN-RELATED"/>
    <property type="match status" value="1"/>
</dbReference>
<evidence type="ECO:0000256" key="1">
    <source>
        <dbReference type="ARBA" id="ARBA00008056"/>
    </source>
</evidence>
<proteinExistence type="inferred from homology"/>
<comment type="caution">
    <text evidence="3">The sequence shown here is derived from an EMBL/GenBank/DDBJ whole genome shotgun (WGS) entry which is preliminary data.</text>
</comment>
<evidence type="ECO:0000313" key="4">
    <source>
        <dbReference type="Proteomes" id="UP001338125"/>
    </source>
</evidence>
<protein>
    <submittedName>
        <fullName evidence="3">2-oxoglutarate-dependent dioxygenase</fullName>
    </submittedName>
</protein>
<comment type="similarity">
    <text evidence="1">Belongs to the iron/ascorbate-dependent oxidoreductase family.</text>
</comment>
<dbReference type="Proteomes" id="UP001338125">
    <property type="component" value="Unassembled WGS sequence"/>
</dbReference>